<organism evidence="6 7">
    <name type="scientific">Erwinia amylovora NBRC 12687 = CFBP 1232</name>
    <dbReference type="NCBI Taxonomy" id="1219359"/>
    <lineage>
        <taxon>Bacteria</taxon>
        <taxon>Pseudomonadati</taxon>
        <taxon>Pseudomonadota</taxon>
        <taxon>Gammaproteobacteria</taxon>
        <taxon>Enterobacterales</taxon>
        <taxon>Erwiniaceae</taxon>
        <taxon>Erwinia</taxon>
    </lineage>
</organism>
<dbReference type="EMBL" id="CAPB01000023">
    <property type="protein sequence ID" value="CCO94280.1"/>
    <property type="molecule type" value="Genomic_DNA"/>
</dbReference>
<dbReference type="PROSITE" id="PS00356">
    <property type="entry name" value="HTH_LACI_1"/>
    <property type="match status" value="1"/>
</dbReference>
<dbReference type="NCBIfam" id="NF007706">
    <property type="entry name" value="PRK10401.1"/>
    <property type="match status" value="1"/>
</dbReference>
<dbReference type="PRINTS" id="PR00036">
    <property type="entry name" value="HTHLACI"/>
</dbReference>
<feature type="domain" description="HTH lacI-type" evidence="4">
    <location>
        <begin position="28"/>
        <end position="82"/>
    </location>
</feature>
<sequence length="372" mass="40519">MPDKIESRMSYVRSNNATSIEQRRIAMLTIRDVAREAGVSVATVSRVLNNSSVVTADTRTRVMKTIERLGYRPDANAQALANRLSDTIGVVVMDVSDPFFGALIKAVDAVARSMQMQVLINNAWHQADKERHAIEVLIRQRCHALIVHAKALCDRELAALMQQVPGMVLINRVVPGFAHRCVYLDNVSGALMAMHMLQQHGHQRIAYLGSSHAIEDNAQRRAGWHQALGEQGITPPDSWCAGGEPDLQGGELAMVELLGRNLQLTAVFAYNDSMAAGALAALKDNAIAVPQQLSLVGFDDIPFARYTDPQLSTMRYPIASMAKLATELALKAAAGQLDPQESHCFMPTLVRRHSVAVRQTVAVVTNLGDGGL</sequence>
<dbReference type="SMART" id="SM00354">
    <property type="entry name" value="HTH_LACI"/>
    <property type="match status" value="1"/>
</dbReference>
<dbReference type="AlphaFoldDB" id="A0A831A5W5"/>
<reference evidence="6 7" key="2">
    <citation type="submission" date="2013-04" db="EMBL/GenBank/DDBJ databases">
        <title>Comparative genomics of 12 strains of Erwinia amylovora identifies a pan-genome with a large conserved core and provides insights into host specificity.</title>
        <authorList>
            <person name="Mann R.A."/>
            <person name="Smits T.H.M."/>
            <person name="Buehlmann A."/>
            <person name="Blom J."/>
            <person name="Goesmann A."/>
            <person name="Frey J.E."/>
            <person name="Plummer K.M."/>
            <person name="Beer S.V."/>
            <person name="Luck J."/>
            <person name="Duffy B."/>
            <person name="Rodoni B."/>
        </authorList>
    </citation>
    <scope>NUCLEOTIDE SEQUENCE [LARGE SCALE GENOMIC DNA]</scope>
    <source>
        <strain evidence="7">CFBP 1232</strain>
    </source>
</reference>
<feature type="domain" description="HTH cro/C1-type" evidence="5">
    <location>
        <begin position="28"/>
        <end position="58"/>
    </location>
</feature>
<dbReference type="InterPro" id="IPR046335">
    <property type="entry name" value="LacI/GalR-like_sensor"/>
</dbReference>
<dbReference type="Pfam" id="PF13377">
    <property type="entry name" value="Peripla_BP_3"/>
    <property type="match status" value="1"/>
</dbReference>
<keyword evidence="1" id="KW-0805">Transcription regulation</keyword>
<dbReference type="InterPro" id="IPR010982">
    <property type="entry name" value="Lambda_DNA-bd_dom_sf"/>
</dbReference>
<dbReference type="CDD" id="cd06270">
    <property type="entry name" value="PBP1_GalS-like"/>
    <property type="match status" value="1"/>
</dbReference>
<keyword evidence="3" id="KW-0804">Transcription</keyword>
<dbReference type="PANTHER" id="PTHR30146:SF109">
    <property type="entry name" value="HTH-TYPE TRANSCRIPTIONAL REGULATOR GALS"/>
    <property type="match status" value="1"/>
</dbReference>
<evidence type="ECO:0000313" key="7">
    <source>
        <dbReference type="Proteomes" id="UP000013111"/>
    </source>
</evidence>
<dbReference type="GO" id="GO:0000976">
    <property type="term" value="F:transcription cis-regulatory region binding"/>
    <property type="evidence" value="ECO:0007669"/>
    <property type="project" value="TreeGrafter"/>
</dbReference>
<name>A0A831A5W5_ERWAM</name>
<dbReference type="InterPro" id="IPR000843">
    <property type="entry name" value="HTH_LacI"/>
</dbReference>
<dbReference type="PANTHER" id="PTHR30146">
    <property type="entry name" value="LACI-RELATED TRANSCRIPTIONAL REPRESSOR"/>
    <property type="match status" value="1"/>
</dbReference>
<accession>A0A831A5W5</accession>
<dbReference type="CDD" id="cd01392">
    <property type="entry name" value="HTH_LacI"/>
    <property type="match status" value="1"/>
</dbReference>
<dbReference type="GO" id="GO:0003700">
    <property type="term" value="F:DNA-binding transcription factor activity"/>
    <property type="evidence" value="ECO:0007669"/>
    <property type="project" value="TreeGrafter"/>
</dbReference>
<reference evidence="6 7" key="1">
    <citation type="submission" date="2012-11" db="EMBL/GenBank/DDBJ databases">
        <authorList>
            <person name="Linke B."/>
        </authorList>
    </citation>
    <scope>NUCLEOTIDE SEQUENCE [LARGE SCALE GENOMIC DNA]</scope>
    <source>
        <strain evidence="7">CFBP 1232</strain>
    </source>
</reference>
<evidence type="ECO:0000259" key="5">
    <source>
        <dbReference type="PROSITE" id="PS50943"/>
    </source>
</evidence>
<dbReference type="InterPro" id="IPR028082">
    <property type="entry name" value="Peripla_BP_I"/>
</dbReference>
<proteinExistence type="predicted"/>
<dbReference type="SUPFAM" id="SSF47413">
    <property type="entry name" value="lambda repressor-like DNA-binding domains"/>
    <property type="match status" value="1"/>
</dbReference>
<protein>
    <submittedName>
        <fullName evidence="6">HTH-type transcriptional repressor mglD</fullName>
    </submittedName>
</protein>
<dbReference type="InterPro" id="IPR001387">
    <property type="entry name" value="Cro/C1-type_HTH"/>
</dbReference>
<dbReference type="PROSITE" id="PS50932">
    <property type="entry name" value="HTH_LACI_2"/>
    <property type="match status" value="1"/>
</dbReference>
<evidence type="ECO:0000313" key="6">
    <source>
        <dbReference type="EMBL" id="CCO94280.1"/>
    </source>
</evidence>
<evidence type="ECO:0000256" key="2">
    <source>
        <dbReference type="ARBA" id="ARBA00023125"/>
    </source>
</evidence>
<evidence type="ECO:0000256" key="3">
    <source>
        <dbReference type="ARBA" id="ARBA00023163"/>
    </source>
</evidence>
<dbReference type="PROSITE" id="PS50943">
    <property type="entry name" value="HTH_CROC1"/>
    <property type="match status" value="1"/>
</dbReference>
<keyword evidence="2" id="KW-0238">DNA-binding</keyword>
<dbReference type="SUPFAM" id="SSF53822">
    <property type="entry name" value="Periplasmic binding protein-like I"/>
    <property type="match status" value="1"/>
</dbReference>
<comment type="caution">
    <text evidence="6">The sequence shown here is derived from an EMBL/GenBank/DDBJ whole genome shotgun (WGS) entry which is preliminary data.</text>
</comment>
<dbReference type="Proteomes" id="UP000013111">
    <property type="component" value="Unassembled WGS sequence"/>
</dbReference>
<dbReference type="Gene3D" id="3.40.50.2300">
    <property type="match status" value="2"/>
</dbReference>
<evidence type="ECO:0000256" key="1">
    <source>
        <dbReference type="ARBA" id="ARBA00023015"/>
    </source>
</evidence>
<evidence type="ECO:0000259" key="4">
    <source>
        <dbReference type="PROSITE" id="PS50932"/>
    </source>
</evidence>
<gene>
    <name evidence="6" type="primary">mglD</name>
    <name evidence="6" type="ORF">BN437_2361</name>
</gene>
<dbReference type="Pfam" id="PF00356">
    <property type="entry name" value="LacI"/>
    <property type="match status" value="1"/>
</dbReference>
<dbReference type="Gene3D" id="1.10.260.40">
    <property type="entry name" value="lambda repressor-like DNA-binding domains"/>
    <property type="match status" value="1"/>
</dbReference>